<dbReference type="AlphaFoldDB" id="A0A2N9F9Q5"/>
<proteinExistence type="predicted"/>
<dbReference type="EMBL" id="OIVN01000675">
    <property type="protein sequence ID" value="SPC83913.1"/>
    <property type="molecule type" value="Genomic_DNA"/>
</dbReference>
<evidence type="ECO:0000313" key="1">
    <source>
        <dbReference type="EMBL" id="SPC83913.1"/>
    </source>
</evidence>
<dbReference type="PANTHER" id="PTHR47150">
    <property type="entry name" value="OS12G0169200 PROTEIN"/>
    <property type="match status" value="1"/>
</dbReference>
<evidence type="ECO:0008006" key="2">
    <source>
        <dbReference type="Google" id="ProtNLM"/>
    </source>
</evidence>
<dbReference type="InterPro" id="IPR006912">
    <property type="entry name" value="Harbinger_derived_prot"/>
</dbReference>
<protein>
    <recommendedName>
        <fullName evidence="2">DDE Tnp4 domain-containing protein</fullName>
    </recommendedName>
</protein>
<reference evidence="1" key="1">
    <citation type="submission" date="2018-02" db="EMBL/GenBank/DDBJ databases">
        <authorList>
            <person name="Cohen D.B."/>
            <person name="Kent A.D."/>
        </authorList>
    </citation>
    <scope>NUCLEOTIDE SEQUENCE</scope>
</reference>
<dbReference type="Pfam" id="PF04827">
    <property type="entry name" value="Plant_tran"/>
    <property type="match status" value="2"/>
</dbReference>
<organism evidence="1">
    <name type="scientific">Fagus sylvatica</name>
    <name type="common">Beechnut</name>
    <dbReference type="NCBI Taxonomy" id="28930"/>
    <lineage>
        <taxon>Eukaryota</taxon>
        <taxon>Viridiplantae</taxon>
        <taxon>Streptophyta</taxon>
        <taxon>Embryophyta</taxon>
        <taxon>Tracheophyta</taxon>
        <taxon>Spermatophyta</taxon>
        <taxon>Magnoliopsida</taxon>
        <taxon>eudicotyledons</taxon>
        <taxon>Gunneridae</taxon>
        <taxon>Pentapetalae</taxon>
        <taxon>rosids</taxon>
        <taxon>fabids</taxon>
        <taxon>Fagales</taxon>
        <taxon>Fagaceae</taxon>
        <taxon>Fagus</taxon>
    </lineage>
</organism>
<gene>
    <name evidence="1" type="ORF">FSB_LOCUS11795</name>
</gene>
<sequence>MDRHLIFDIIANDSSSSSDDEVEMIIQFAIEEERLNSGGGSRPRRCRTFIRRDFLQATKRIFRDYFAEPPLYPPNMFRRRFQMSRSLFLRIKSTLEATEPYFVQRRNAAGRLGLSSFQKMTAAIRMLAYGTTADLCDEYSIYGHQPIMTLPRLLALGESRGFPRMLGSIDCMHWKWKNCPTAWQGSHNDINVLERSSVFTELAEGCAPLVNYSINGPKKSHFAKKQEEARKDVERAFGVLQSRFAIVRGPARFYHIETLKDIMTTCIILHNMIIEDERHIDEVERGDYEQLNATTLDPVSRAPTLEFMDFIQRHRQIRDRETHSQLQSDLMEHLWQLHRNS</sequence>
<dbReference type="PANTHER" id="PTHR47150:SF7">
    <property type="entry name" value="NUCLEASE"/>
    <property type="match status" value="1"/>
</dbReference>
<accession>A0A2N9F9Q5</accession>
<name>A0A2N9F9Q5_FAGSY</name>